<dbReference type="InterPro" id="IPR021069">
    <property type="entry name" value="ImpA_C"/>
</dbReference>
<protein>
    <submittedName>
        <fullName evidence="3">Uncharacterized protein conserved in bacteria</fullName>
    </submittedName>
</protein>
<dbReference type="PANTHER" id="PTHR37024:SF5">
    <property type="entry name" value="IMPA N-TERMINAL DOMAIN-CONTAINING PROTEIN"/>
    <property type="match status" value="1"/>
</dbReference>
<dbReference type="Pfam" id="PF12486">
    <property type="entry name" value="VasL"/>
    <property type="match status" value="1"/>
</dbReference>
<dbReference type="InterPro" id="IPR010657">
    <property type="entry name" value="ImpA_N"/>
</dbReference>
<feature type="domain" description="ImpA N-terminal" evidence="1">
    <location>
        <begin position="10"/>
        <end position="112"/>
    </location>
</feature>
<feature type="domain" description="ImpA C-terminal" evidence="2">
    <location>
        <begin position="293"/>
        <end position="430"/>
    </location>
</feature>
<evidence type="ECO:0000313" key="3">
    <source>
        <dbReference type="EMBL" id="VEA72997.1"/>
    </source>
</evidence>
<dbReference type="PANTHER" id="PTHR37024">
    <property type="entry name" value="TYPE VI SECRETION SYSTEM DUF2094 AND IMPA-RELATED DOMAIN PROTEIN"/>
    <property type="match status" value="1"/>
</dbReference>
<evidence type="ECO:0000313" key="4">
    <source>
        <dbReference type="Proteomes" id="UP000271603"/>
    </source>
</evidence>
<proteinExistence type="predicted"/>
<sequence length="446" mass="50017">MKSPSERKLKIGGDPRALPDYAVLRDELLKLSHPARPDVEWRTVETLCLRLFEHNGVDLQTAAWYTLARGHLAGLAGIQEGLALVNALTAYQWSVMWPAGVHTRMEIIIGLNQRLQNVLRTLALDDRDELERLYQLEKSLKRLTETLARHELQQVSRTEGIQQRVRQAITRLENMPRDEGQQPAVALPPQAVVSHADEPAAAADRLVLVVPPEPTGERTATTPRAVRPFLAGVCSALLAGGLLLWGWHSLNAPSAAQQRLTASLTPLPGALTREQLAVLRQTPPQADALTEQTRQQLQWLMTLPPDWSLRYGQQLMDQAQALWPDHPDVAAMQQAWRQHLEANALPASSLLGWRDGMQRLQQLTNRLNGLDEKHGKYMTVSELKSSVFAITQAFNRHPPAEERLRRYGVGTSEARRKQAELALEQLQARYFLQHAASAEKMPDDAR</sequence>
<gene>
    <name evidence="3" type="ORF">NCTC9419_04616</name>
</gene>
<name>A0A447QSL1_SERRU</name>
<evidence type="ECO:0000259" key="1">
    <source>
        <dbReference type="Pfam" id="PF06812"/>
    </source>
</evidence>
<evidence type="ECO:0000259" key="2">
    <source>
        <dbReference type="Pfam" id="PF12486"/>
    </source>
</evidence>
<dbReference type="EMBL" id="LR134155">
    <property type="protein sequence ID" value="VEA72997.1"/>
    <property type="molecule type" value="Genomic_DNA"/>
</dbReference>
<reference evidence="3 4" key="1">
    <citation type="submission" date="2018-12" db="EMBL/GenBank/DDBJ databases">
        <authorList>
            <consortium name="Pathogen Informatics"/>
        </authorList>
    </citation>
    <scope>NUCLEOTIDE SEQUENCE [LARGE SCALE GENOMIC DNA]</scope>
    <source>
        <strain evidence="3 4">NCTC9419</strain>
    </source>
</reference>
<dbReference type="AlphaFoldDB" id="A0A447QSL1"/>
<organism evidence="3 4">
    <name type="scientific">Serratia rubidaea</name>
    <name type="common">Serratia marinorubra</name>
    <dbReference type="NCBI Taxonomy" id="61652"/>
    <lineage>
        <taxon>Bacteria</taxon>
        <taxon>Pseudomonadati</taxon>
        <taxon>Pseudomonadota</taxon>
        <taxon>Gammaproteobacteria</taxon>
        <taxon>Enterobacterales</taxon>
        <taxon>Yersiniaceae</taxon>
        <taxon>Serratia</taxon>
    </lineage>
</organism>
<dbReference type="Pfam" id="PF06812">
    <property type="entry name" value="ImpA_N"/>
    <property type="match status" value="1"/>
</dbReference>
<dbReference type="Proteomes" id="UP000271603">
    <property type="component" value="Chromosome"/>
</dbReference>
<accession>A0A447QSL1</accession>